<feature type="domain" description="ABC-2 type transporter transmembrane" evidence="6">
    <location>
        <begin position="19"/>
        <end position="380"/>
    </location>
</feature>
<keyword evidence="8" id="KW-1185">Reference proteome</keyword>
<dbReference type="InterPro" id="IPR052902">
    <property type="entry name" value="ABC-2_transporter"/>
</dbReference>
<evidence type="ECO:0000313" key="7">
    <source>
        <dbReference type="EMBL" id="MBE7325043.1"/>
    </source>
</evidence>
<feature type="transmembrane region" description="Helical" evidence="5">
    <location>
        <begin position="21"/>
        <end position="40"/>
    </location>
</feature>
<dbReference type="InterPro" id="IPR013525">
    <property type="entry name" value="ABC2_TM"/>
</dbReference>
<dbReference type="PANTHER" id="PTHR43027:SF2">
    <property type="entry name" value="TRANSPORT PERMEASE PROTEIN"/>
    <property type="match status" value="1"/>
</dbReference>
<dbReference type="PANTHER" id="PTHR43027">
    <property type="entry name" value="DOXORUBICIN RESISTANCE ABC TRANSPORTER PERMEASE PROTEIN DRRC-RELATED"/>
    <property type="match status" value="1"/>
</dbReference>
<evidence type="ECO:0000256" key="5">
    <source>
        <dbReference type="SAM" id="Phobius"/>
    </source>
</evidence>
<comment type="subcellular location">
    <subcellularLocation>
        <location evidence="1">Membrane</location>
        <topology evidence="1">Multi-pass membrane protein</topology>
    </subcellularLocation>
</comment>
<organism evidence="7 8">
    <name type="scientific">Nocardioides malaquae</name>
    <dbReference type="NCBI Taxonomy" id="2773426"/>
    <lineage>
        <taxon>Bacteria</taxon>
        <taxon>Bacillati</taxon>
        <taxon>Actinomycetota</taxon>
        <taxon>Actinomycetes</taxon>
        <taxon>Propionibacteriales</taxon>
        <taxon>Nocardioidaceae</taxon>
        <taxon>Nocardioides</taxon>
    </lineage>
</organism>
<feature type="transmembrane region" description="Helical" evidence="5">
    <location>
        <begin position="275"/>
        <end position="297"/>
    </location>
</feature>
<feature type="transmembrane region" description="Helical" evidence="5">
    <location>
        <begin position="367"/>
        <end position="385"/>
    </location>
</feature>
<feature type="transmembrane region" description="Helical" evidence="5">
    <location>
        <begin position="198"/>
        <end position="222"/>
    </location>
</feature>
<keyword evidence="2 5" id="KW-0812">Transmembrane</keyword>
<dbReference type="EMBL" id="JADCSA010000008">
    <property type="protein sequence ID" value="MBE7325043.1"/>
    <property type="molecule type" value="Genomic_DNA"/>
</dbReference>
<feature type="transmembrane region" description="Helical" evidence="5">
    <location>
        <begin position="309"/>
        <end position="328"/>
    </location>
</feature>
<evidence type="ECO:0000259" key="6">
    <source>
        <dbReference type="Pfam" id="PF12698"/>
    </source>
</evidence>
<gene>
    <name evidence="7" type="ORF">IEQ44_10270</name>
</gene>
<dbReference type="Pfam" id="PF12698">
    <property type="entry name" value="ABC2_membrane_3"/>
    <property type="match status" value="1"/>
</dbReference>
<name>A0ABR9RTW1_9ACTN</name>
<evidence type="ECO:0000256" key="1">
    <source>
        <dbReference type="ARBA" id="ARBA00004141"/>
    </source>
</evidence>
<protein>
    <submittedName>
        <fullName evidence="7">ABC transporter permease</fullName>
    </submittedName>
</protein>
<reference evidence="7 8" key="1">
    <citation type="submission" date="2020-10" db="EMBL/GenBank/DDBJ databases">
        <title>Nocardioides sp. isolated from sludge.</title>
        <authorList>
            <person name="Zhang X."/>
        </authorList>
    </citation>
    <scope>NUCLEOTIDE SEQUENCE [LARGE SCALE GENOMIC DNA]</scope>
    <source>
        <strain evidence="7 8">Y6</strain>
    </source>
</reference>
<keyword evidence="3 5" id="KW-1133">Transmembrane helix</keyword>
<dbReference type="Proteomes" id="UP000756387">
    <property type="component" value="Unassembled WGS sequence"/>
</dbReference>
<evidence type="ECO:0000256" key="2">
    <source>
        <dbReference type="ARBA" id="ARBA00022692"/>
    </source>
</evidence>
<feature type="transmembrane region" description="Helical" evidence="5">
    <location>
        <begin position="243"/>
        <end position="269"/>
    </location>
</feature>
<keyword evidence="4 5" id="KW-0472">Membrane</keyword>
<proteinExistence type="predicted"/>
<evidence type="ECO:0000256" key="4">
    <source>
        <dbReference type="ARBA" id="ARBA00023136"/>
    </source>
</evidence>
<evidence type="ECO:0000256" key="3">
    <source>
        <dbReference type="ARBA" id="ARBA00022989"/>
    </source>
</evidence>
<sequence>MRALATLTLNDLLQGLRDKSVILFGLVVPLALMFVFNLVFGSTDDREFRPVTVAVSAPEGDEVAATVTTALESLDGIGLDVTVDRLDEESARALDTGDEAGLAMLFPDDTTADVTAGRPVTVEVLEGDSAGLEGSIVVTVVDTVLQQYARGTVAAYAGASVGIDPADLEAVAREAATGGPAYDLESAEASNEQLSAGAALVAGQAGLFLLFTVSFGVTSLLVERENGTLARLRSLPIRGGGIVLAKALVSFFTGVISTSVLLAAGGYFFDADFGSLPVVAALVVAACAAATSLMFLVVRVAATSEQASIATSIFAVVLGIGGGAFFPISTDSPMVSRLLDLNPVAALMRGLGITSGGGGISDVTTPLLTMVAFALVVAAVSRLVPDRGAMA</sequence>
<dbReference type="RefSeq" id="WP_193638355.1">
    <property type="nucleotide sequence ID" value="NZ_JADCSA010000008.1"/>
</dbReference>
<evidence type="ECO:0000313" key="8">
    <source>
        <dbReference type="Proteomes" id="UP000756387"/>
    </source>
</evidence>
<comment type="caution">
    <text evidence="7">The sequence shown here is derived from an EMBL/GenBank/DDBJ whole genome shotgun (WGS) entry which is preliminary data.</text>
</comment>
<accession>A0ABR9RTW1</accession>